<evidence type="ECO:0000313" key="5">
    <source>
        <dbReference type="Proteomes" id="UP000243515"/>
    </source>
</evidence>
<feature type="compositionally biased region" description="Polar residues" evidence="1">
    <location>
        <begin position="337"/>
        <end position="347"/>
    </location>
</feature>
<feature type="transmembrane region" description="Helical" evidence="2">
    <location>
        <begin position="87"/>
        <end position="111"/>
    </location>
</feature>
<dbReference type="PANTHER" id="PTHR37013">
    <property type="entry name" value="INTEGRAL MEMBRANE PROTEIN (AFU_ORTHOLOGUE AFUA_1G05950)-RELATED"/>
    <property type="match status" value="1"/>
</dbReference>
<protein>
    <recommendedName>
        <fullName evidence="3">DUF7703 domain-containing protein</fullName>
    </recommendedName>
</protein>
<feature type="transmembrane region" description="Helical" evidence="2">
    <location>
        <begin position="123"/>
        <end position="148"/>
    </location>
</feature>
<dbReference type="OrthoDB" id="405906at2759"/>
<keyword evidence="2" id="KW-0812">Transmembrane</keyword>
<evidence type="ECO:0000313" key="4">
    <source>
        <dbReference type="EMBL" id="OXV06830.1"/>
    </source>
</evidence>
<name>A0A232LRP2_9EURO</name>
<dbReference type="InterPro" id="IPR056120">
    <property type="entry name" value="DUF7703"/>
</dbReference>
<sequence>MATDATSSTSNEGVAGAYIGNSLGLKITMATFTGLALYNALELVVLVLVTFRQYRGLYFWSLIVSASVGVVPYALGFLLKFFELTSVLWLSLSLITVGWYAMVTGQSIVLYSRLHLVLQSPKVLQRVLCMIIINAIFLHIPTTVLTFGSNLDSGGNGFIRGYNVMEKIQMTGFCLQEFILSGIYIYETVKMLRLNPEPGYRKIMYQLLSLNLLIILMDVGLLTVEYLDYYIFETTLKGTVYSVKLKLEFAVLGQLLNVVRHHGWKPTSSINASEFPDFVDVGAARITSDLTRAPPATRQSRSQQPWLDSDDLSIAVFEHSEYQQDRFVPLARPPPSNGTIYQNDTCD</sequence>
<accession>A0A232LRP2</accession>
<dbReference type="EMBL" id="NPHW01005357">
    <property type="protein sequence ID" value="OXV06830.1"/>
    <property type="molecule type" value="Genomic_DNA"/>
</dbReference>
<feature type="transmembrane region" description="Helical" evidence="2">
    <location>
        <begin position="207"/>
        <end position="227"/>
    </location>
</feature>
<dbReference type="PANTHER" id="PTHR37013:SF3">
    <property type="entry name" value="INTEGRAL MEMBRANE PROTEIN (AFU_ORTHOLOGUE AFUA_1G05950)"/>
    <property type="match status" value="1"/>
</dbReference>
<feature type="transmembrane region" description="Helical" evidence="2">
    <location>
        <begin position="168"/>
        <end position="186"/>
    </location>
</feature>
<evidence type="ECO:0000259" key="3">
    <source>
        <dbReference type="Pfam" id="PF24802"/>
    </source>
</evidence>
<feature type="domain" description="DUF7703" evidence="3">
    <location>
        <begin position="27"/>
        <end position="260"/>
    </location>
</feature>
<feature type="transmembrane region" description="Helical" evidence="2">
    <location>
        <begin position="57"/>
        <end position="75"/>
    </location>
</feature>
<keyword evidence="2" id="KW-1133">Transmembrane helix</keyword>
<dbReference type="Pfam" id="PF24802">
    <property type="entry name" value="DUF7703"/>
    <property type="match status" value="1"/>
</dbReference>
<keyword evidence="5" id="KW-1185">Reference proteome</keyword>
<proteinExistence type="predicted"/>
<keyword evidence="2" id="KW-0472">Membrane</keyword>
<comment type="caution">
    <text evidence="4">The sequence shown here is derived from an EMBL/GenBank/DDBJ whole genome shotgun (WGS) entry which is preliminary data.</text>
</comment>
<organism evidence="4 5">
    <name type="scientific">Elaphomyces granulatus</name>
    <dbReference type="NCBI Taxonomy" id="519963"/>
    <lineage>
        <taxon>Eukaryota</taxon>
        <taxon>Fungi</taxon>
        <taxon>Dikarya</taxon>
        <taxon>Ascomycota</taxon>
        <taxon>Pezizomycotina</taxon>
        <taxon>Eurotiomycetes</taxon>
        <taxon>Eurotiomycetidae</taxon>
        <taxon>Eurotiales</taxon>
        <taxon>Elaphomycetaceae</taxon>
        <taxon>Elaphomyces</taxon>
    </lineage>
</organism>
<evidence type="ECO:0000256" key="1">
    <source>
        <dbReference type="SAM" id="MobiDB-lite"/>
    </source>
</evidence>
<feature type="region of interest" description="Disordered" evidence="1">
    <location>
        <begin position="327"/>
        <end position="347"/>
    </location>
</feature>
<dbReference type="AlphaFoldDB" id="A0A232LRP2"/>
<reference evidence="4 5" key="1">
    <citation type="journal article" date="2015" name="Environ. Microbiol.">
        <title>Metagenome sequence of Elaphomyces granulatus from sporocarp tissue reveals Ascomycota ectomycorrhizal fingerprints of genome expansion and a Proteobacteria-rich microbiome.</title>
        <authorList>
            <person name="Quandt C.A."/>
            <person name="Kohler A."/>
            <person name="Hesse C.N."/>
            <person name="Sharpton T.J."/>
            <person name="Martin F."/>
            <person name="Spatafora J.W."/>
        </authorList>
    </citation>
    <scope>NUCLEOTIDE SEQUENCE [LARGE SCALE GENOMIC DNA]</scope>
    <source>
        <strain evidence="4 5">OSC145934</strain>
    </source>
</reference>
<feature type="transmembrane region" description="Helical" evidence="2">
    <location>
        <begin position="27"/>
        <end position="50"/>
    </location>
</feature>
<evidence type="ECO:0000256" key="2">
    <source>
        <dbReference type="SAM" id="Phobius"/>
    </source>
</evidence>
<dbReference type="Proteomes" id="UP000243515">
    <property type="component" value="Unassembled WGS sequence"/>
</dbReference>
<gene>
    <name evidence="4" type="ORF">Egran_05402</name>
</gene>